<evidence type="ECO:0000256" key="4">
    <source>
        <dbReference type="ARBA" id="ARBA00022917"/>
    </source>
</evidence>
<comment type="caution">
    <text evidence="7">The sequence shown here is derived from an EMBL/GenBank/DDBJ whole genome shotgun (WGS) entry which is preliminary data.</text>
</comment>
<feature type="binding site" evidence="6">
    <location>
        <position position="92"/>
    </location>
    <ligand>
        <name>Fe cation</name>
        <dbReference type="ChEBI" id="CHEBI:24875"/>
    </ligand>
</feature>
<dbReference type="HAMAP" id="MF_00163">
    <property type="entry name" value="Pep_deformylase"/>
    <property type="match status" value="1"/>
</dbReference>
<dbReference type="CDD" id="cd00487">
    <property type="entry name" value="Pep_deformylase"/>
    <property type="match status" value="1"/>
</dbReference>
<evidence type="ECO:0000256" key="3">
    <source>
        <dbReference type="ARBA" id="ARBA00022801"/>
    </source>
</evidence>
<keyword evidence="5 6" id="KW-0408">Iron</keyword>
<accession>A0A496PKT1</accession>
<dbReference type="GO" id="GO:0046872">
    <property type="term" value="F:metal ion binding"/>
    <property type="evidence" value="ECO:0007669"/>
    <property type="project" value="UniProtKB-KW"/>
</dbReference>
<evidence type="ECO:0000256" key="1">
    <source>
        <dbReference type="ARBA" id="ARBA00010759"/>
    </source>
</evidence>
<evidence type="ECO:0000313" key="7">
    <source>
        <dbReference type="EMBL" id="RKW71017.1"/>
    </source>
</evidence>
<dbReference type="InterPro" id="IPR036821">
    <property type="entry name" value="Peptide_deformylase_sf"/>
</dbReference>
<evidence type="ECO:0000256" key="6">
    <source>
        <dbReference type="HAMAP-Rule" id="MF_00163"/>
    </source>
</evidence>
<dbReference type="EMBL" id="QQXL01000002">
    <property type="protein sequence ID" value="RKW71017.1"/>
    <property type="molecule type" value="Genomic_DNA"/>
</dbReference>
<dbReference type="GO" id="GO:0006412">
    <property type="term" value="P:translation"/>
    <property type="evidence" value="ECO:0007669"/>
    <property type="project" value="UniProtKB-UniRule"/>
</dbReference>
<gene>
    <name evidence="6 7" type="primary">def</name>
    <name evidence="7" type="ORF">DWQ67_04235</name>
</gene>
<feature type="binding site" evidence="6">
    <location>
        <position position="134"/>
    </location>
    <ligand>
        <name>Fe cation</name>
        <dbReference type="ChEBI" id="CHEBI:24875"/>
    </ligand>
</feature>
<dbReference type="GO" id="GO:0042586">
    <property type="term" value="F:peptide deformylase activity"/>
    <property type="evidence" value="ECO:0007669"/>
    <property type="project" value="UniProtKB-UniRule"/>
</dbReference>
<proteinExistence type="inferred from homology"/>
<comment type="similarity">
    <text evidence="1 6">Belongs to the polypeptide deformylase family.</text>
</comment>
<reference evidence="7 8" key="1">
    <citation type="submission" date="2018-07" db="EMBL/GenBank/DDBJ databases">
        <title>Arthrobacter sp. nov., isolated from raw cow's milk with high bacterial count.</title>
        <authorList>
            <person name="Hahne J."/>
            <person name="Isele D."/>
            <person name="Lipski A."/>
        </authorList>
    </citation>
    <scope>NUCLEOTIDE SEQUENCE [LARGE SCALE GENOMIC DNA]</scope>
    <source>
        <strain evidence="7 8">JZ R-183</strain>
    </source>
</reference>
<sequence length="198" mass="21103">MTILAVRLVGDPVLRTPAEPVTRFDDAFRRLCADMHQTMDEVDGVGLAGPQVGVGLRVFTYHVGDQRGTVCNPVLDLAPARDLEPDPGSEGCLSVPGLSFALPRAARVSLRGQDEHGEPLSLEGEGLLARCFQHETDHLNGILYVDQLKGETRKRAWASIRDGRFAQHAAGVEAERSFAVGSAFGGAVGGAFGTGARR</sequence>
<dbReference type="Proteomes" id="UP000273119">
    <property type="component" value="Unassembled WGS sequence"/>
</dbReference>
<dbReference type="SUPFAM" id="SSF56420">
    <property type="entry name" value="Peptide deformylase"/>
    <property type="match status" value="1"/>
</dbReference>
<dbReference type="InterPro" id="IPR023635">
    <property type="entry name" value="Peptide_deformylase"/>
</dbReference>
<dbReference type="NCBIfam" id="TIGR00079">
    <property type="entry name" value="pept_deformyl"/>
    <property type="match status" value="1"/>
</dbReference>
<organism evidence="7 8">
    <name type="scientific">Galactobacter caseinivorans</name>
    <dbReference type="NCBI Taxonomy" id="2676123"/>
    <lineage>
        <taxon>Bacteria</taxon>
        <taxon>Bacillati</taxon>
        <taxon>Actinomycetota</taxon>
        <taxon>Actinomycetes</taxon>
        <taxon>Micrococcales</taxon>
        <taxon>Micrococcaceae</taxon>
        <taxon>Galactobacter</taxon>
    </lineage>
</organism>
<comment type="function">
    <text evidence="6">Removes the formyl group from the N-terminal Met of newly synthesized proteins. Requires at least a dipeptide for an efficient rate of reaction. N-terminal L-methionine is a prerequisite for activity but the enzyme has broad specificity at other positions.</text>
</comment>
<keyword evidence="2 6" id="KW-0479">Metal-binding</keyword>
<dbReference type="PRINTS" id="PR01576">
    <property type="entry name" value="PDEFORMYLASE"/>
</dbReference>
<dbReference type="NCBIfam" id="NF001159">
    <property type="entry name" value="PRK00150.1-3"/>
    <property type="match status" value="1"/>
</dbReference>
<feature type="active site" evidence="6">
    <location>
        <position position="135"/>
    </location>
</feature>
<dbReference type="AlphaFoldDB" id="A0A496PKT1"/>
<keyword evidence="8" id="KW-1185">Reference proteome</keyword>
<comment type="cofactor">
    <cofactor evidence="6">
        <name>Fe(2+)</name>
        <dbReference type="ChEBI" id="CHEBI:29033"/>
    </cofactor>
    <text evidence="6">Binds 1 Fe(2+) ion.</text>
</comment>
<name>A0A496PKT1_9MICC</name>
<keyword evidence="4 6" id="KW-0648">Protein biosynthesis</keyword>
<dbReference type="EC" id="3.5.1.88" evidence="6"/>
<feature type="binding site" evidence="6">
    <location>
        <position position="138"/>
    </location>
    <ligand>
        <name>Fe cation</name>
        <dbReference type="ChEBI" id="CHEBI:24875"/>
    </ligand>
</feature>
<evidence type="ECO:0000313" key="8">
    <source>
        <dbReference type="Proteomes" id="UP000273119"/>
    </source>
</evidence>
<protein>
    <recommendedName>
        <fullName evidence="6">Peptide deformylase</fullName>
        <shortName evidence="6">PDF</shortName>
        <ecNumber evidence="6">3.5.1.88</ecNumber>
    </recommendedName>
    <alternativeName>
        <fullName evidence="6">Polypeptide deformylase</fullName>
    </alternativeName>
</protein>
<comment type="catalytic activity">
    <reaction evidence="6">
        <text>N-terminal N-formyl-L-methionyl-[peptide] + H2O = N-terminal L-methionyl-[peptide] + formate</text>
        <dbReference type="Rhea" id="RHEA:24420"/>
        <dbReference type="Rhea" id="RHEA-COMP:10639"/>
        <dbReference type="Rhea" id="RHEA-COMP:10640"/>
        <dbReference type="ChEBI" id="CHEBI:15377"/>
        <dbReference type="ChEBI" id="CHEBI:15740"/>
        <dbReference type="ChEBI" id="CHEBI:49298"/>
        <dbReference type="ChEBI" id="CHEBI:64731"/>
        <dbReference type="EC" id="3.5.1.88"/>
    </reaction>
</comment>
<dbReference type="RefSeq" id="WP_121484353.1">
    <property type="nucleotide sequence ID" value="NZ_QQXL01000002.1"/>
</dbReference>
<dbReference type="PANTHER" id="PTHR10458">
    <property type="entry name" value="PEPTIDE DEFORMYLASE"/>
    <property type="match status" value="1"/>
</dbReference>
<dbReference type="Pfam" id="PF01327">
    <property type="entry name" value="Pep_deformylase"/>
    <property type="match status" value="1"/>
</dbReference>
<evidence type="ECO:0000256" key="2">
    <source>
        <dbReference type="ARBA" id="ARBA00022723"/>
    </source>
</evidence>
<dbReference type="PANTHER" id="PTHR10458:SF2">
    <property type="entry name" value="PEPTIDE DEFORMYLASE, MITOCHONDRIAL"/>
    <property type="match status" value="1"/>
</dbReference>
<evidence type="ECO:0000256" key="5">
    <source>
        <dbReference type="ARBA" id="ARBA00023004"/>
    </source>
</evidence>
<dbReference type="Gene3D" id="3.90.45.10">
    <property type="entry name" value="Peptide deformylase"/>
    <property type="match status" value="1"/>
</dbReference>
<keyword evidence="3 6" id="KW-0378">Hydrolase</keyword>